<evidence type="ECO:0000259" key="2">
    <source>
        <dbReference type="Pfam" id="PF05627"/>
    </source>
</evidence>
<dbReference type="Pfam" id="PF05627">
    <property type="entry name" value="AvrRpt-cleavage"/>
    <property type="match status" value="2"/>
</dbReference>
<keyword evidence="4" id="KW-1185">Reference proteome</keyword>
<gene>
    <name evidence="3" type="ORF">RJ641_031136</name>
</gene>
<feature type="region of interest" description="Disordered" evidence="1">
    <location>
        <begin position="1"/>
        <end position="20"/>
    </location>
</feature>
<dbReference type="PANTHER" id="PTHR33159">
    <property type="entry name" value="RPM1-INTERACTING PROTEIN 4 (RIN4) FAMILY PROTEIN"/>
    <property type="match status" value="1"/>
</dbReference>
<feature type="region of interest" description="Disordered" evidence="1">
    <location>
        <begin position="221"/>
        <end position="248"/>
    </location>
</feature>
<name>A0AAN8VM57_9MAGN</name>
<organism evidence="3 4">
    <name type="scientific">Dillenia turbinata</name>
    <dbReference type="NCBI Taxonomy" id="194707"/>
    <lineage>
        <taxon>Eukaryota</taxon>
        <taxon>Viridiplantae</taxon>
        <taxon>Streptophyta</taxon>
        <taxon>Embryophyta</taxon>
        <taxon>Tracheophyta</taxon>
        <taxon>Spermatophyta</taxon>
        <taxon>Magnoliopsida</taxon>
        <taxon>eudicotyledons</taxon>
        <taxon>Gunneridae</taxon>
        <taxon>Pentapetalae</taxon>
        <taxon>Dilleniales</taxon>
        <taxon>Dilleniaceae</taxon>
        <taxon>Dillenia</taxon>
    </lineage>
</organism>
<dbReference type="PANTHER" id="PTHR33159:SF6">
    <property type="entry name" value="RPM1-INTERACTING PROTEIN 4"/>
    <property type="match status" value="1"/>
</dbReference>
<proteinExistence type="predicted"/>
<dbReference type="AlphaFoldDB" id="A0AAN8VM57"/>
<dbReference type="GO" id="GO:0005886">
    <property type="term" value="C:plasma membrane"/>
    <property type="evidence" value="ECO:0007669"/>
    <property type="project" value="TreeGrafter"/>
</dbReference>
<feature type="compositionally biased region" description="Basic and acidic residues" evidence="1">
    <location>
        <begin position="79"/>
        <end position="105"/>
    </location>
</feature>
<feature type="compositionally biased region" description="Acidic residues" evidence="1">
    <location>
        <begin position="42"/>
        <end position="56"/>
    </location>
</feature>
<protein>
    <submittedName>
        <fullName evidence="3">RIN4, pathogenic type III effector avirulence factor Avr cleavage site</fullName>
    </submittedName>
</protein>
<reference evidence="3 4" key="1">
    <citation type="submission" date="2023-12" db="EMBL/GenBank/DDBJ databases">
        <title>A high-quality genome assembly for Dillenia turbinata (Dilleniales).</title>
        <authorList>
            <person name="Chanderbali A."/>
        </authorList>
    </citation>
    <scope>NUCLEOTIDE SEQUENCE [LARGE SCALE GENOMIC DNA]</scope>
    <source>
        <strain evidence="3">LSX21</strain>
        <tissue evidence="3">Leaf</tissue>
    </source>
</reference>
<feature type="domain" description="RIN4 pathogenic type III effector avirulence factor Avr cleavage site" evidence="2">
    <location>
        <begin position="3"/>
        <end position="32"/>
    </location>
</feature>
<accession>A0AAN8VM57</accession>
<feature type="domain" description="RIN4 pathogenic type III effector avirulence factor Avr cleavage site" evidence="2">
    <location>
        <begin position="190"/>
        <end position="222"/>
    </location>
</feature>
<dbReference type="EMBL" id="JBAMMX010000006">
    <property type="protein sequence ID" value="KAK6937628.1"/>
    <property type="molecule type" value="Genomic_DNA"/>
</dbReference>
<comment type="caution">
    <text evidence="3">The sequence shown here is derived from an EMBL/GenBank/DDBJ whole genome shotgun (WGS) entry which is preliminary data.</text>
</comment>
<sequence>MAQHSRVPKFGNWESEENVPYTAYFEKARKGRGATKMINPNDPEENMDAFSEDASVDQEHSRTKLVKEEPKGQGAGGSAHERKLSREDGEMKQLSDSRQDGRRTVESPYQRYGGRGTNPGDPSKGPQRTSIGSDHSFDKSPVHQHYQTRFAGRVASSPGWEGKGSTEGSHGTPGRSRMKPVNRREDSPDRGAAVPKFGDWDETNPAAADGYTHIFNAIREERHGGTAKAPNISTDPSFTRRRDTSENSKGCCFPWCGI</sequence>
<dbReference type="InterPro" id="IPR008700">
    <property type="entry name" value="TypeIII_avirulence_cleave"/>
</dbReference>
<feature type="region of interest" description="Disordered" evidence="1">
    <location>
        <begin position="29"/>
        <end position="207"/>
    </location>
</feature>
<dbReference type="InterPro" id="IPR040387">
    <property type="entry name" value="RIN4/NOI4"/>
</dbReference>
<evidence type="ECO:0000313" key="4">
    <source>
        <dbReference type="Proteomes" id="UP001370490"/>
    </source>
</evidence>
<feature type="compositionally biased region" description="Basic and acidic residues" evidence="1">
    <location>
        <begin position="57"/>
        <end position="71"/>
    </location>
</feature>
<evidence type="ECO:0000313" key="3">
    <source>
        <dbReference type="EMBL" id="KAK6937628.1"/>
    </source>
</evidence>
<evidence type="ECO:0000256" key="1">
    <source>
        <dbReference type="SAM" id="MobiDB-lite"/>
    </source>
</evidence>
<dbReference type="Proteomes" id="UP001370490">
    <property type="component" value="Unassembled WGS sequence"/>
</dbReference>